<proteinExistence type="predicted"/>
<keyword evidence="2" id="KW-1185">Reference proteome</keyword>
<dbReference type="Proteomes" id="UP000218231">
    <property type="component" value="Unassembled WGS sequence"/>
</dbReference>
<name>A0A2A2KBG4_9BILA</name>
<organism evidence="1 2">
    <name type="scientific">Diploscapter pachys</name>
    <dbReference type="NCBI Taxonomy" id="2018661"/>
    <lineage>
        <taxon>Eukaryota</taxon>
        <taxon>Metazoa</taxon>
        <taxon>Ecdysozoa</taxon>
        <taxon>Nematoda</taxon>
        <taxon>Chromadorea</taxon>
        <taxon>Rhabditida</taxon>
        <taxon>Rhabditina</taxon>
        <taxon>Rhabditomorpha</taxon>
        <taxon>Rhabditoidea</taxon>
        <taxon>Rhabditidae</taxon>
        <taxon>Diploscapter</taxon>
    </lineage>
</organism>
<dbReference type="EMBL" id="LIAE01009093">
    <property type="protein sequence ID" value="PAV71267.1"/>
    <property type="molecule type" value="Genomic_DNA"/>
</dbReference>
<dbReference type="AlphaFoldDB" id="A0A2A2KBG4"/>
<sequence>MWIHKFANCESTLVHLHPQKPRIRKLPHMDPQFTTGPMWIRTNYIEQSQRMFRSEKARLCCGNAKQIGGQADEIFQPIYYLKLRGSVDDGQPSSTNGDHNQICLEAIINFPDHPDVCSCARNIQTLDFAWETKNADNCNGFSLDILTLSEPTITIDGSDGVNCNIEITCPATTSGISTVIRAGATEVCGPVPSPLVIQNQGACSPGEQIVALACYTLN</sequence>
<comment type="caution">
    <text evidence="1">The sequence shown here is derived from an EMBL/GenBank/DDBJ whole genome shotgun (WGS) entry which is preliminary data.</text>
</comment>
<evidence type="ECO:0000313" key="1">
    <source>
        <dbReference type="EMBL" id="PAV71267.1"/>
    </source>
</evidence>
<reference evidence="1 2" key="1">
    <citation type="journal article" date="2017" name="Curr. Biol.">
        <title>Genome architecture and evolution of a unichromosomal asexual nematode.</title>
        <authorList>
            <person name="Fradin H."/>
            <person name="Zegar C."/>
            <person name="Gutwein M."/>
            <person name="Lucas J."/>
            <person name="Kovtun M."/>
            <person name="Corcoran D."/>
            <person name="Baugh L.R."/>
            <person name="Kiontke K."/>
            <person name="Gunsalus K."/>
            <person name="Fitch D.H."/>
            <person name="Piano F."/>
        </authorList>
    </citation>
    <scope>NUCLEOTIDE SEQUENCE [LARGE SCALE GENOMIC DNA]</scope>
    <source>
        <strain evidence="1">PF1309</strain>
    </source>
</reference>
<accession>A0A2A2KBG4</accession>
<gene>
    <name evidence="1" type="ORF">WR25_03060</name>
</gene>
<protein>
    <submittedName>
        <fullName evidence="1">Uncharacterized protein</fullName>
    </submittedName>
</protein>
<evidence type="ECO:0000313" key="2">
    <source>
        <dbReference type="Proteomes" id="UP000218231"/>
    </source>
</evidence>